<evidence type="ECO:0000313" key="4">
    <source>
        <dbReference type="Proteomes" id="UP001268542"/>
    </source>
</evidence>
<dbReference type="SUPFAM" id="SSF53850">
    <property type="entry name" value="Periplasmic binding protein-like II"/>
    <property type="match status" value="1"/>
</dbReference>
<name>A0ABU3PS88_9ACTN</name>
<dbReference type="PANTHER" id="PTHR42928:SF5">
    <property type="entry name" value="BLR1237 PROTEIN"/>
    <property type="match status" value="1"/>
</dbReference>
<dbReference type="InterPro" id="IPR005064">
    <property type="entry name" value="BUG"/>
</dbReference>
<dbReference type="InterPro" id="IPR042100">
    <property type="entry name" value="Bug_dom1"/>
</dbReference>
<dbReference type="RefSeq" id="WP_315731297.1">
    <property type="nucleotide sequence ID" value="NZ_JAVYII010000001.1"/>
</dbReference>
<comment type="similarity">
    <text evidence="1">Belongs to the UPF0065 (bug) family.</text>
</comment>
<gene>
    <name evidence="3" type="ORF">RDV89_03365</name>
</gene>
<organism evidence="3 4">
    <name type="scientific">Nocardioides imazamoxiresistens</name>
    <dbReference type="NCBI Taxonomy" id="3231893"/>
    <lineage>
        <taxon>Bacteria</taxon>
        <taxon>Bacillati</taxon>
        <taxon>Actinomycetota</taxon>
        <taxon>Actinomycetes</taxon>
        <taxon>Propionibacteriales</taxon>
        <taxon>Nocardioidaceae</taxon>
        <taxon>Nocardioides</taxon>
    </lineage>
</organism>
<dbReference type="Gene3D" id="3.40.190.150">
    <property type="entry name" value="Bordetella uptake gene, domain 1"/>
    <property type="match status" value="1"/>
</dbReference>
<dbReference type="PIRSF" id="PIRSF017082">
    <property type="entry name" value="YflP"/>
    <property type="match status" value="1"/>
</dbReference>
<proteinExistence type="inferred from homology"/>
<keyword evidence="4" id="KW-1185">Reference proteome</keyword>
<dbReference type="PANTHER" id="PTHR42928">
    <property type="entry name" value="TRICARBOXYLATE-BINDING PROTEIN"/>
    <property type="match status" value="1"/>
</dbReference>
<dbReference type="Pfam" id="PF03401">
    <property type="entry name" value="TctC"/>
    <property type="match status" value="1"/>
</dbReference>
<evidence type="ECO:0000256" key="1">
    <source>
        <dbReference type="ARBA" id="ARBA00006987"/>
    </source>
</evidence>
<dbReference type="PROSITE" id="PS51257">
    <property type="entry name" value="PROKAR_LIPOPROTEIN"/>
    <property type="match status" value="1"/>
</dbReference>
<accession>A0ABU3PS88</accession>
<dbReference type="Gene3D" id="3.40.190.10">
    <property type="entry name" value="Periplasmic binding protein-like II"/>
    <property type="match status" value="1"/>
</dbReference>
<sequence>MQKHRLVRGVAALSTAALGLSLTACGGNLGGSSAEDFPNGAINLTVGQDAGGSTDLIARALAEPVSSDLGVPVPVMNRPGANGALAAQTLSGENADGQELMVINASLIAITSLVVGEDEVVSLDDYEVVTGISQDDYVLVANVDSGWESFEDVEAAGQTIDYATTGVGTGSQLSQELLFNQTDVQGNDVPFDGGSPALTALLGNQVDVTSIQLGEAYPQIEAGEIVPLMVFSEERNQYFEDVPTATELGYDVPVAQYRAIVAPKDTPQETIDTLKDAFDEAFATEAYQSFNENALLTPYELDGAEVAEEWNAQKETYAALIEEYGIDMGGES</sequence>
<reference evidence="3 4" key="1">
    <citation type="submission" date="2023-08" db="EMBL/GenBank/DDBJ databases">
        <title>Nocardioides seae sp. nov., a bacterium isolated from a soil.</title>
        <authorList>
            <person name="Wang X."/>
        </authorList>
    </citation>
    <scope>NUCLEOTIDE SEQUENCE [LARGE SCALE GENOMIC DNA]</scope>
    <source>
        <strain evidence="3 4">YZH12</strain>
    </source>
</reference>
<dbReference type="EMBL" id="JAVYII010000001">
    <property type="protein sequence ID" value="MDT9592088.1"/>
    <property type="molecule type" value="Genomic_DNA"/>
</dbReference>
<dbReference type="Proteomes" id="UP001268542">
    <property type="component" value="Unassembled WGS sequence"/>
</dbReference>
<evidence type="ECO:0000313" key="3">
    <source>
        <dbReference type="EMBL" id="MDT9592088.1"/>
    </source>
</evidence>
<evidence type="ECO:0000256" key="2">
    <source>
        <dbReference type="SAM" id="SignalP"/>
    </source>
</evidence>
<dbReference type="CDD" id="cd07012">
    <property type="entry name" value="PBP2_Bug_TTT"/>
    <property type="match status" value="1"/>
</dbReference>
<feature type="chain" id="PRO_5045529076" evidence="2">
    <location>
        <begin position="27"/>
        <end position="332"/>
    </location>
</feature>
<feature type="signal peptide" evidence="2">
    <location>
        <begin position="1"/>
        <end position="26"/>
    </location>
</feature>
<protein>
    <submittedName>
        <fullName evidence="3">Tripartite tricarboxylate transporter substrate binding protein</fullName>
    </submittedName>
</protein>
<comment type="caution">
    <text evidence="3">The sequence shown here is derived from an EMBL/GenBank/DDBJ whole genome shotgun (WGS) entry which is preliminary data.</text>
</comment>
<keyword evidence="2" id="KW-0732">Signal</keyword>